<keyword evidence="1" id="KW-0472">Membrane</keyword>
<protein>
    <submittedName>
        <fullName evidence="2">MYB PROTO-ONCOGENE PROTEIN, MYB, C-MYB, DNA BINDING.68A</fullName>
    </submittedName>
</protein>
<proteinExistence type="predicted"/>
<reference evidence="2" key="1">
    <citation type="journal article" date="2021" name="Proc. Natl. Acad. Sci. U.S.A.">
        <title>A Catalog of Tens of Thousands of Viruses from Human Metagenomes Reveals Hidden Associations with Chronic Diseases.</title>
        <authorList>
            <person name="Tisza M.J."/>
            <person name="Buck C.B."/>
        </authorList>
    </citation>
    <scope>NUCLEOTIDE SEQUENCE</scope>
    <source>
        <strain evidence="2">Ctc5632</strain>
    </source>
</reference>
<evidence type="ECO:0000256" key="1">
    <source>
        <dbReference type="SAM" id="Phobius"/>
    </source>
</evidence>
<name>A0A8S5LVV6_9CAUD</name>
<feature type="transmembrane region" description="Helical" evidence="1">
    <location>
        <begin position="20"/>
        <end position="38"/>
    </location>
</feature>
<dbReference type="EMBL" id="BK014749">
    <property type="protein sequence ID" value="DAD73991.1"/>
    <property type="molecule type" value="Genomic_DNA"/>
</dbReference>
<keyword evidence="1" id="KW-0812">Transmembrane</keyword>
<keyword evidence="1" id="KW-1133">Transmembrane helix</keyword>
<organism evidence="2">
    <name type="scientific">Podoviridae sp. ctc5632</name>
    <dbReference type="NCBI Taxonomy" id="2826565"/>
    <lineage>
        <taxon>Viruses</taxon>
        <taxon>Duplodnaviria</taxon>
        <taxon>Heunggongvirae</taxon>
        <taxon>Uroviricota</taxon>
        <taxon>Caudoviricetes</taxon>
    </lineage>
</organism>
<evidence type="ECO:0000313" key="2">
    <source>
        <dbReference type="EMBL" id="DAD73991.1"/>
    </source>
</evidence>
<accession>A0A8S5LVV6</accession>
<sequence length="116" mass="12855">MMLTDSHRTYGWTPDMDALLAQLVGAGCSWSVIGTLCGSTKKAARFRWGVLQSEGAVPALKKRRKARIRWTQKMDALLVSLRQEGAPWAEIAVRLGVSTSAAWSRGQKLNKKEIKL</sequence>